<dbReference type="RefSeq" id="XP_062882686.1">
    <property type="nucleotide sequence ID" value="XM_063026731.1"/>
</dbReference>
<dbReference type="PANTHER" id="PTHR42919:SF8">
    <property type="entry name" value="N-ALPHA-ACETYLTRANSFERASE 50"/>
    <property type="match status" value="1"/>
</dbReference>
<dbReference type="OrthoDB" id="47374at2759"/>
<reference evidence="4 5" key="1">
    <citation type="journal article" date="2011" name="MBio">
        <title>Genome variation in Cryptococcus gattii, an emerging pathogen of immunocompetent hosts.</title>
        <authorList>
            <person name="D'Souza C.A."/>
            <person name="Kronstad J.W."/>
            <person name="Taylor G."/>
            <person name="Warren R."/>
            <person name="Yuen M."/>
            <person name="Hu G."/>
            <person name="Jung W.H."/>
            <person name="Sham A."/>
            <person name="Kidd S.E."/>
            <person name="Tangen K."/>
            <person name="Lee N."/>
            <person name="Zeilmaker T."/>
            <person name="Sawkins J."/>
            <person name="McVicker G."/>
            <person name="Shah S."/>
            <person name="Gnerre S."/>
            <person name="Griggs A."/>
            <person name="Zeng Q."/>
            <person name="Bartlett K."/>
            <person name="Li W."/>
            <person name="Wang X."/>
            <person name="Heitman J."/>
            <person name="Stajich J.E."/>
            <person name="Fraser J.A."/>
            <person name="Meyer W."/>
            <person name="Carter D."/>
            <person name="Schein J."/>
            <person name="Krzywinski M."/>
            <person name="Kwon-Chung K.J."/>
            <person name="Varma A."/>
            <person name="Wang J."/>
            <person name="Brunham R."/>
            <person name="Fyfe M."/>
            <person name="Ouellette B.F."/>
            <person name="Siddiqui A."/>
            <person name="Marra M."/>
            <person name="Jones S."/>
            <person name="Holt R."/>
            <person name="Birren B.W."/>
            <person name="Galagan J.E."/>
            <person name="Cuomo C.A."/>
        </authorList>
    </citation>
    <scope>NUCLEOTIDE SEQUENCE [LARGE SCALE GENOMIC DNA]</scope>
    <source>
        <strain evidence="4 5">R265</strain>
    </source>
</reference>
<dbReference type="GeneID" id="88179005"/>
<dbReference type="OMA" id="ICCRLET"/>
<evidence type="ECO:0000259" key="3">
    <source>
        <dbReference type="PROSITE" id="PS51186"/>
    </source>
</evidence>
<reference evidence="4 5" key="2">
    <citation type="journal article" date="2018" name="Proc. Natl. Acad. Sci.">
        <title>RNAi is a critical determinant of centromere evolution in closely related fungi.</title>
        <authorList>
            <person name="Yadav V."/>
            <person name="Sun S."/>
            <person name="Billmyre R.B."/>
            <person name="Thimmappa B.C."/>
            <person name="Shea T."/>
            <person name="Lintner R."/>
            <person name="Bakkeren G."/>
            <person name="Cuomo C.A."/>
            <person name="Heitman J."/>
            <person name="Sanyal K."/>
        </authorList>
    </citation>
    <scope>NUCLEOTIDE SEQUENCE [LARGE SCALE GENOMIC DNA]</scope>
    <source>
        <strain evidence="4 5">R265</strain>
    </source>
</reference>
<protein>
    <submittedName>
        <fullName evidence="4">Acetyltransferase</fullName>
    </submittedName>
</protein>
<dbReference type="GO" id="GO:0016747">
    <property type="term" value="F:acyltransferase activity, transferring groups other than amino-acyl groups"/>
    <property type="evidence" value="ECO:0007669"/>
    <property type="project" value="InterPro"/>
</dbReference>
<name>A0A095EHM6_CRYD2</name>
<dbReference type="HOGENOM" id="CLU_013985_5_3_1"/>
<dbReference type="VEuPathDB" id="FungiDB:CNBG_2666"/>
<organism evidence="4 5">
    <name type="scientific">Cryptococcus deuterogattii (strain R265)</name>
    <name type="common">Cryptococcus gattii VGII (strain R265)</name>
    <dbReference type="NCBI Taxonomy" id="294750"/>
    <lineage>
        <taxon>Eukaryota</taxon>
        <taxon>Fungi</taxon>
        <taxon>Dikarya</taxon>
        <taxon>Basidiomycota</taxon>
        <taxon>Agaricomycotina</taxon>
        <taxon>Tremellomycetes</taxon>
        <taxon>Tremellales</taxon>
        <taxon>Cryptococcaceae</taxon>
        <taxon>Cryptococcus</taxon>
        <taxon>Cryptococcus gattii species complex</taxon>
    </lineage>
</organism>
<keyword evidence="5" id="KW-1185">Reference proteome</keyword>
<dbReference type="GO" id="GO:0031415">
    <property type="term" value="C:NatA complex"/>
    <property type="evidence" value="ECO:0007669"/>
    <property type="project" value="TreeGrafter"/>
</dbReference>
<accession>A0A095EHM6</accession>
<keyword evidence="2" id="KW-0012">Acyltransferase</keyword>
<dbReference type="STRING" id="294750.A0A095EHM6"/>
<keyword evidence="1 4" id="KW-0808">Transferase</keyword>
<dbReference type="EMBL" id="CP025766">
    <property type="protein sequence ID" value="KGB76828.1"/>
    <property type="molecule type" value="Genomic_DNA"/>
</dbReference>
<feature type="domain" description="N-acetyltransferase" evidence="3">
    <location>
        <begin position="43"/>
        <end position="223"/>
    </location>
</feature>
<dbReference type="Proteomes" id="UP000029445">
    <property type="component" value="Chromosome 8"/>
</dbReference>
<evidence type="ECO:0000256" key="1">
    <source>
        <dbReference type="ARBA" id="ARBA00022679"/>
    </source>
</evidence>
<dbReference type="SUPFAM" id="SSF55729">
    <property type="entry name" value="Acyl-CoA N-acyltransferases (Nat)"/>
    <property type="match status" value="1"/>
</dbReference>
<evidence type="ECO:0000313" key="5">
    <source>
        <dbReference type="Proteomes" id="UP000029445"/>
    </source>
</evidence>
<dbReference type="InterPro" id="IPR000182">
    <property type="entry name" value="GNAT_dom"/>
</dbReference>
<dbReference type="InterPro" id="IPR051556">
    <property type="entry name" value="N-term/lysine_N-AcTrnsfr"/>
</dbReference>
<dbReference type="AlphaFoldDB" id="A0A095EHM6"/>
<dbReference type="PANTHER" id="PTHR42919">
    <property type="entry name" value="N-ALPHA-ACETYLTRANSFERASE"/>
    <property type="match status" value="1"/>
</dbReference>
<dbReference type="Gene3D" id="3.40.630.30">
    <property type="match status" value="1"/>
</dbReference>
<proteinExistence type="predicted"/>
<evidence type="ECO:0000313" key="4">
    <source>
        <dbReference type="EMBL" id="KGB76828.1"/>
    </source>
</evidence>
<dbReference type="GO" id="GO:0007064">
    <property type="term" value="P:mitotic sister chromatid cohesion"/>
    <property type="evidence" value="ECO:0007669"/>
    <property type="project" value="TreeGrafter"/>
</dbReference>
<dbReference type="InterPro" id="IPR016181">
    <property type="entry name" value="Acyl_CoA_acyltransferase"/>
</dbReference>
<dbReference type="PROSITE" id="PS51186">
    <property type="entry name" value="GNAT"/>
    <property type="match status" value="1"/>
</dbReference>
<dbReference type="KEGG" id="cdeu:CNBG_2666"/>
<gene>
    <name evidence="4" type="ORF">CNBG_2666</name>
</gene>
<sequence length="237" mass="25703">MTTIYSTTGTVSNPLDLSQIQGEHTSVDLSSSNKKNVKPNVKVTLTSLTPNNSGTLRKINSVVIPIAYSEKFYKDVLDPLLDDVNKLIYYADIPVGAICCKYENLSKGSREAPTLAILTLAILAPYRSLSLGTSLLRSAMHAAIHPTTPPPPIPSDKQTNTRAQLTVAAPRVRVNRALAHVQVGNDEAKRFYERLGFKEAGIEENYYSKMEPRGAILMVCDDLAAALGEKTEANGSA</sequence>
<evidence type="ECO:0000256" key="2">
    <source>
        <dbReference type="ARBA" id="ARBA00023315"/>
    </source>
</evidence>